<dbReference type="EMBL" id="WBPI01000023">
    <property type="protein sequence ID" value="KAB2447031.1"/>
    <property type="molecule type" value="Genomic_DNA"/>
</dbReference>
<comment type="caution">
    <text evidence="1">The sequence shown here is derived from an EMBL/GenBank/DDBJ whole genome shotgun (WGS) entry which is preliminary data.</text>
</comment>
<protein>
    <submittedName>
        <fullName evidence="1">Short-chain dehydrogenase</fullName>
    </submittedName>
</protein>
<gene>
    <name evidence="1" type="ORF">F8165_26050</name>
</gene>
<dbReference type="Proteomes" id="UP000461739">
    <property type="component" value="Unassembled WGS sequence"/>
</dbReference>
<proteinExistence type="predicted"/>
<dbReference type="AlphaFoldDB" id="A0AAN5XL35"/>
<dbReference type="RefSeq" id="WP_151527277.1">
    <property type="nucleotide sequence ID" value="NZ_JBNTLZ010000002.1"/>
</dbReference>
<organism evidence="1 2">
    <name type="scientific">Bacillus cereus</name>
    <dbReference type="NCBI Taxonomy" id="1396"/>
    <lineage>
        <taxon>Bacteria</taxon>
        <taxon>Bacillati</taxon>
        <taxon>Bacillota</taxon>
        <taxon>Bacilli</taxon>
        <taxon>Bacillales</taxon>
        <taxon>Bacillaceae</taxon>
        <taxon>Bacillus</taxon>
        <taxon>Bacillus cereus group</taxon>
    </lineage>
</organism>
<reference evidence="1 2" key="1">
    <citation type="submission" date="2019-10" db="EMBL/GenBank/DDBJ databases">
        <title>Bacillus from the desert of Cuatro Cinegas, Coahuila.</title>
        <authorList>
            <person name="Olmedo-Alvarez G."/>
            <person name="Saldana S."/>
            <person name="Barcelo D."/>
        </authorList>
    </citation>
    <scope>NUCLEOTIDE SEQUENCE [LARGE SCALE GENOMIC DNA]</scope>
    <source>
        <strain evidence="1 2">CH316_11T</strain>
    </source>
</reference>
<evidence type="ECO:0000313" key="2">
    <source>
        <dbReference type="Proteomes" id="UP000461739"/>
    </source>
</evidence>
<evidence type="ECO:0000313" key="1">
    <source>
        <dbReference type="EMBL" id="KAB2447031.1"/>
    </source>
</evidence>
<name>A0AAN5XL35_BACCE</name>
<accession>A0AAN5XL35</accession>
<sequence length="277" mass="32514">MNNFNIESLFLSTSLYKELDFPKNHLEIFPVFFLRSVDTLQFDSFCIKCEKSSTFKCSHTHVRNPNYADYASAHNRGYREDFWEIFSAQLEFSCQRNQEHKYSITLNSPGNLKLIKSGQYPSFASIEQHNIKKYRKIIQRDYKDFSTAIGLNSHGVGIGSFVYLRRIFENLVEEKHRLAQTIPNWDEELYNRSRMNEKIDLLKNFLPSILVENKQLYGIISKGIHELSEEECLDMFPQVKLAIELILDEKLYKLDEEKKIASIKSFTQSKHAELSAR</sequence>